<comment type="caution">
    <text evidence="2">The sequence shown here is derived from an EMBL/GenBank/DDBJ whole genome shotgun (WGS) entry which is preliminary data.</text>
</comment>
<dbReference type="PANTHER" id="PTHR43737">
    <property type="entry name" value="BLL7424 PROTEIN"/>
    <property type="match status" value="1"/>
</dbReference>
<gene>
    <name evidence="2" type="ORF">EIP75_21160</name>
</gene>
<evidence type="ECO:0000256" key="1">
    <source>
        <dbReference type="SAM" id="SignalP"/>
    </source>
</evidence>
<accession>A0A426V5U9</accession>
<protein>
    <submittedName>
        <fullName evidence="2">DUF1800 domain-containing protein</fullName>
    </submittedName>
</protein>
<feature type="chain" id="PRO_5019585872" evidence="1">
    <location>
        <begin position="29"/>
        <end position="610"/>
    </location>
</feature>
<keyword evidence="1" id="KW-0732">Signal</keyword>
<feature type="signal peptide" evidence="1">
    <location>
        <begin position="1"/>
        <end position="28"/>
    </location>
</feature>
<dbReference type="PANTHER" id="PTHR43737:SF1">
    <property type="entry name" value="DUF1501 DOMAIN-CONTAINING PROTEIN"/>
    <property type="match status" value="1"/>
</dbReference>
<dbReference type="Pfam" id="PF08811">
    <property type="entry name" value="DUF1800"/>
    <property type="match status" value="1"/>
</dbReference>
<sequence>MLRLSKLAKPVKGLVAVSCALVFTLLHGCGGGGGGSSTSDNSAEKTSEVALQETEDNTLGISYAQATASAITATGRPQTRQEAARFLTQATFGPTQPEIDHLMEVGYQTWFQEQFNASTRTTYRGYWDARKAAKSAGSLEITHAFWKNALSGQDQLRQRMALALSQIFVVSTIDGCGNNNPQGAASYFDMLDQRALGRFRDLLESVTLHPVMGCYLSHLRNQKEDPLTGRVPDENFAREVMQLFTIGLYQLNTDGSLKLNGGKPIDTYTADDIAGLAKVFTGWSLDCPDWPSEQCFRWGSSNSGAITANRWTLPMKPYANFHSTSEKRFLGVTVAAQTTPNPAVSLKTALDTLAKHSNVGPFIGKQLIQRFVTSNPSPAYVQRVATVFSASGGDLQQVIVAVLMDPEARDASALKSATFGKVREPILRLSALLRAYGAQSVSGSFLMWNTNDVSTGFGEGPLQAPSVFNYFRPGYVAPNSESSKAGLTSPEMQIVHETTAASYVNFMNLTINYGLGTKGYDDLGTAPDIRMEYQRNPSSLLYPIADRPAYLVEDVNQRLMYGNMSTGLKNEIIAAITSIDYKPATAETRKGRLYAALLLAVASPEYQVQK</sequence>
<name>A0A426V5U9_9BURK</name>
<organism evidence="2 3">
    <name type="scientific">Aquabacterium soli</name>
    <dbReference type="NCBI Taxonomy" id="2493092"/>
    <lineage>
        <taxon>Bacteria</taxon>
        <taxon>Pseudomonadati</taxon>
        <taxon>Pseudomonadota</taxon>
        <taxon>Betaproteobacteria</taxon>
        <taxon>Burkholderiales</taxon>
        <taxon>Aquabacterium</taxon>
    </lineage>
</organism>
<dbReference type="RefSeq" id="WP_125245189.1">
    <property type="nucleotide sequence ID" value="NZ_RSED01000025.1"/>
</dbReference>
<proteinExistence type="predicted"/>
<dbReference type="InterPro" id="IPR014917">
    <property type="entry name" value="DUF1800"/>
</dbReference>
<reference evidence="2 3" key="1">
    <citation type="submission" date="2018-12" db="EMBL/GenBank/DDBJ databases">
        <title>The whole draft genome of Aquabacterium sp. SJQ9.</title>
        <authorList>
            <person name="Sun L."/>
            <person name="Gao X."/>
            <person name="Chen W."/>
            <person name="Huang K."/>
        </authorList>
    </citation>
    <scope>NUCLEOTIDE SEQUENCE [LARGE SCALE GENOMIC DNA]</scope>
    <source>
        <strain evidence="2 3">SJQ9</strain>
    </source>
</reference>
<dbReference type="AlphaFoldDB" id="A0A426V5U9"/>
<evidence type="ECO:0000313" key="3">
    <source>
        <dbReference type="Proteomes" id="UP000269265"/>
    </source>
</evidence>
<keyword evidence="3" id="KW-1185">Reference proteome</keyword>
<dbReference type="EMBL" id="RSED01000025">
    <property type="protein sequence ID" value="RRS02279.1"/>
    <property type="molecule type" value="Genomic_DNA"/>
</dbReference>
<dbReference type="Proteomes" id="UP000269265">
    <property type="component" value="Unassembled WGS sequence"/>
</dbReference>
<dbReference type="OrthoDB" id="9772295at2"/>
<evidence type="ECO:0000313" key="2">
    <source>
        <dbReference type="EMBL" id="RRS02279.1"/>
    </source>
</evidence>